<name>A0ACB8DXT2_DERSI</name>
<organism evidence="1 2">
    <name type="scientific">Dermacentor silvarum</name>
    <name type="common">Tick</name>
    <dbReference type="NCBI Taxonomy" id="543639"/>
    <lineage>
        <taxon>Eukaryota</taxon>
        <taxon>Metazoa</taxon>
        <taxon>Ecdysozoa</taxon>
        <taxon>Arthropoda</taxon>
        <taxon>Chelicerata</taxon>
        <taxon>Arachnida</taxon>
        <taxon>Acari</taxon>
        <taxon>Parasitiformes</taxon>
        <taxon>Ixodida</taxon>
        <taxon>Ixodoidea</taxon>
        <taxon>Ixodidae</taxon>
        <taxon>Rhipicephalinae</taxon>
        <taxon>Dermacentor</taxon>
    </lineage>
</organism>
<reference evidence="1" key="1">
    <citation type="submission" date="2020-05" db="EMBL/GenBank/DDBJ databases">
        <title>Large-scale comparative analyses of tick genomes elucidate their genetic diversity and vector capacities.</title>
        <authorList>
            <person name="Jia N."/>
            <person name="Wang J."/>
            <person name="Shi W."/>
            <person name="Du L."/>
            <person name="Sun Y."/>
            <person name="Zhan W."/>
            <person name="Jiang J."/>
            <person name="Wang Q."/>
            <person name="Zhang B."/>
            <person name="Ji P."/>
            <person name="Sakyi L.B."/>
            <person name="Cui X."/>
            <person name="Yuan T."/>
            <person name="Jiang B."/>
            <person name="Yang W."/>
            <person name="Lam T.T.-Y."/>
            <person name="Chang Q."/>
            <person name="Ding S."/>
            <person name="Wang X."/>
            <person name="Zhu J."/>
            <person name="Ruan X."/>
            <person name="Zhao L."/>
            <person name="Wei J."/>
            <person name="Que T."/>
            <person name="Du C."/>
            <person name="Cheng J."/>
            <person name="Dai P."/>
            <person name="Han X."/>
            <person name="Huang E."/>
            <person name="Gao Y."/>
            <person name="Liu J."/>
            <person name="Shao H."/>
            <person name="Ye R."/>
            <person name="Li L."/>
            <person name="Wei W."/>
            <person name="Wang X."/>
            <person name="Wang C."/>
            <person name="Yang T."/>
            <person name="Huo Q."/>
            <person name="Li W."/>
            <person name="Guo W."/>
            <person name="Chen H."/>
            <person name="Zhou L."/>
            <person name="Ni X."/>
            <person name="Tian J."/>
            <person name="Zhou Y."/>
            <person name="Sheng Y."/>
            <person name="Liu T."/>
            <person name="Pan Y."/>
            <person name="Xia L."/>
            <person name="Li J."/>
            <person name="Zhao F."/>
            <person name="Cao W."/>
        </authorList>
    </citation>
    <scope>NUCLEOTIDE SEQUENCE</scope>
    <source>
        <strain evidence="1">Dsil-2018</strain>
    </source>
</reference>
<sequence>MPPRSVLEDTFLMSTLKWADIEDLLCQEVFQYTCRDLLSLHGFLDIDGIDSGQFRTEFRFEKHDVRRLQRALRLLEVVSMAQCVNIPGVESLCLMLRRLAYRTGCGNWSRSSGGTIQ</sequence>
<dbReference type="Proteomes" id="UP000821865">
    <property type="component" value="Chromosome 1"/>
</dbReference>
<evidence type="ECO:0000313" key="2">
    <source>
        <dbReference type="Proteomes" id="UP000821865"/>
    </source>
</evidence>
<comment type="caution">
    <text evidence="1">The sequence shown here is derived from an EMBL/GenBank/DDBJ whole genome shotgun (WGS) entry which is preliminary data.</text>
</comment>
<proteinExistence type="predicted"/>
<accession>A0ACB8DXT2</accession>
<dbReference type="EMBL" id="CM023470">
    <property type="protein sequence ID" value="KAH7979085.1"/>
    <property type="molecule type" value="Genomic_DNA"/>
</dbReference>
<gene>
    <name evidence="1" type="ORF">HPB49_008048</name>
</gene>
<evidence type="ECO:0000313" key="1">
    <source>
        <dbReference type="EMBL" id="KAH7979085.1"/>
    </source>
</evidence>
<protein>
    <submittedName>
        <fullName evidence="1">Uncharacterized protein</fullName>
    </submittedName>
</protein>
<keyword evidence="2" id="KW-1185">Reference proteome</keyword>